<reference evidence="2" key="1">
    <citation type="submission" date="2022-04" db="EMBL/GenBank/DDBJ databases">
        <authorList>
            <person name="Seo M.-J."/>
        </authorList>
    </citation>
    <scope>NUCLEOTIDE SEQUENCE</scope>
    <source>
        <strain evidence="2">MBLB2552</strain>
    </source>
</reference>
<name>A0A9X2BN23_9BACL</name>
<dbReference type="Proteomes" id="UP001139534">
    <property type="component" value="Unassembled WGS sequence"/>
</dbReference>
<comment type="caution">
    <text evidence="2">The sequence shown here is derived from an EMBL/GenBank/DDBJ whole genome shotgun (WGS) entry which is preliminary data.</text>
</comment>
<dbReference type="RefSeq" id="WP_248550571.1">
    <property type="nucleotide sequence ID" value="NZ_JALPRK010000002.1"/>
</dbReference>
<gene>
    <name evidence="2" type="ORF">M0651_04160</name>
</gene>
<proteinExistence type="predicted"/>
<dbReference type="InterPro" id="IPR011991">
    <property type="entry name" value="ArsR-like_HTH"/>
</dbReference>
<dbReference type="Gene3D" id="1.10.10.10">
    <property type="entry name" value="Winged helix-like DNA-binding domain superfamily/Winged helix DNA-binding domain"/>
    <property type="match status" value="1"/>
</dbReference>
<organism evidence="2 3">
    <name type="scientific">Paenibacillus mellifer</name>
    <dbReference type="NCBI Taxonomy" id="2937794"/>
    <lineage>
        <taxon>Bacteria</taxon>
        <taxon>Bacillati</taxon>
        <taxon>Bacillota</taxon>
        <taxon>Bacilli</taxon>
        <taxon>Bacillales</taxon>
        <taxon>Paenibacillaceae</taxon>
        <taxon>Paenibacillus</taxon>
    </lineage>
</organism>
<dbReference type="CDD" id="cd00090">
    <property type="entry name" value="HTH_ARSR"/>
    <property type="match status" value="1"/>
</dbReference>
<dbReference type="GO" id="GO:0003677">
    <property type="term" value="F:DNA binding"/>
    <property type="evidence" value="ECO:0007669"/>
    <property type="project" value="UniProtKB-KW"/>
</dbReference>
<dbReference type="AlphaFoldDB" id="A0A9X2BN23"/>
<dbReference type="InterPro" id="IPR036388">
    <property type="entry name" value="WH-like_DNA-bd_sf"/>
</dbReference>
<dbReference type="EMBL" id="JALPRK010000002">
    <property type="protein sequence ID" value="MCK8486364.1"/>
    <property type="molecule type" value="Genomic_DNA"/>
</dbReference>
<dbReference type="Pfam" id="PF12840">
    <property type="entry name" value="HTH_20"/>
    <property type="match status" value="1"/>
</dbReference>
<dbReference type="InterPro" id="IPR036390">
    <property type="entry name" value="WH_DNA-bd_sf"/>
</dbReference>
<keyword evidence="3" id="KW-1185">Reference proteome</keyword>
<evidence type="ECO:0000313" key="3">
    <source>
        <dbReference type="Proteomes" id="UP001139534"/>
    </source>
</evidence>
<evidence type="ECO:0000313" key="2">
    <source>
        <dbReference type="EMBL" id="MCK8486364.1"/>
    </source>
</evidence>
<accession>A0A9X2BN23</accession>
<evidence type="ECO:0000256" key="1">
    <source>
        <dbReference type="ARBA" id="ARBA00023125"/>
    </source>
</evidence>
<sequence>MGDHKKAPMPINAEQSKLLESALRIKILNVLATEAHTSKQVADLLGKTPGNVHYHIQKLYDGGLLDLVNTQAVGGVMEKYYRSKNTFFKPETFTAFHFLEEVPPYQVATRLLLSEGQYQDFIDELDTLIRKWEAKDTDGAEYGVLFTLGRVQDSDAGSIN</sequence>
<dbReference type="SUPFAM" id="SSF46785">
    <property type="entry name" value="Winged helix' DNA-binding domain"/>
    <property type="match status" value="1"/>
</dbReference>
<keyword evidence="1" id="KW-0238">DNA-binding</keyword>
<protein>
    <submittedName>
        <fullName evidence="2">Helix-turn-helix domain-containing protein</fullName>
    </submittedName>
</protein>